<sequence length="75" mass="8272">MQRLACCFISDFKRKKTAAAGSDKRKPALGGFAFIQITLTSWCSAPTFPYIAMLTLSRSSCDFAAMLKTDLSNRL</sequence>
<dbReference type="EMBL" id="AAGZJF010000001">
    <property type="protein sequence ID" value="EBT6234262.1"/>
    <property type="molecule type" value="Genomic_DNA"/>
</dbReference>
<name>A0A5V2Q5Q0_SALER</name>
<comment type="caution">
    <text evidence="1">The sequence shown here is derived from an EMBL/GenBank/DDBJ whole genome shotgun (WGS) entry which is preliminary data.</text>
</comment>
<protein>
    <submittedName>
        <fullName evidence="1">Uncharacterized protein</fullName>
    </submittedName>
</protein>
<evidence type="ECO:0000313" key="1">
    <source>
        <dbReference type="EMBL" id="EBT6234262.1"/>
    </source>
</evidence>
<accession>A0A5V2Q5Q0</accession>
<gene>
    <name evidence="1" type="ORF">CNO94_01160</name>
</gene>
<dbReference type="AlphaFoldDB" id="A0A5V2Q5Q0"/>
<reference evidence="1" key="1">
    <citation type="submission" date="2018-07" db="EMBL/GenBank/DDBJ databases">
        <authorList>
            <consortium name="PulseNet: The National Subtyping Network for Foodborne Disease Surveillance"/>
            <person name="Tarr C.L."/>
            <person name="Trees E."/>
            <person name="Katz L.S."/>
            <person name="Carleton-Romer H.A."/>
            <person name="Stroika S."/>
            <person name="Kucerova Z."/>
            <person name="Roache K.F."/>
            <person name="Sabol A.L."/>
            <person name="Besser J."/>
            <person name="Gerner-Smidt P."/>
        </authorList>
    </citation>
    <scope>NUCLEOTIDE SEQUENCE</scope>
    <source>
        <strain evidence="1">PNUSAS022973</strain>
    </source>
</reference>
<organism evidence="1">
    <name type="scientific">Salmonella enterica</name>
    <name type="common">Salmonella choleraesuis</name>
    <dbReference type="NCBI Taxonomy" id="28901"/>
    <lineage>
        <taxon>Bacteria</taxon>
        <taxon>Pseudomonadati</taxon>
        <taxon>Pseudomonadota</taxon>
        <taxon>Gammaproteobacteria</taxon>
        <taxon>Enterobacterales</taxon>
        <taxon>Enterobacteriaceae</taxon>
        <taxon>Salmonella</taxon>
    </lineage>
</organism>
<proteinExistence type="predicted"/>